<reference evidence="6" key="1">
    <citation type="submission" date="2016-03" db="EMBL/GenBank/DDBJ databases">
        <authorList>
            <person name="Devillers H."/>
        </authorList>
    </citation>
    <scope>NUCLEOTIDE SEQUENCE [LARGE SCALE GENOMIC DNA]</scope>
</reference>
<proteinExistence type="inferred from homology"/>
<dbReference type="OrthoDB" id="10261384at2759"/>
<dbReference type="Gene3D" id="3.40.50.11960">
    <property type="match status" value="1"/>
</dbReference>
<dbReference type="GO" id="GO:0030674">
    <property type="term" value="F:protein-macromolecule adaptor activity"/>
    <property type="evidence" value="ECO:0007669"/>
    <property type="project" value="TreeGrafter"/>
</dbReference>
<dbReference type="Pfam" id="PF10199">
    <property type="entry name" value="Adaptin_binding"/>
    <property type="match status" value="1"/>
</dbReference>
<evidence type="ECO:0000256" key="2">
    <source>
        <dbReference type="ARBA" id="ARBA00007973"/>
    </source>
</evidence>
<dbReference type="STRING" id="4955.A0A1G4MGB7"/>
<dbReference type="PANTHER" id="PTHR28043">
    <property type="entry name" value="INCREASED RECOMBINATION CENTERS PROTEIN 6"/>
    <property type="match status" value="1"/>
</dbReference>
<gene>
    <name evidence="5" type="ORF">LAFE_0F17392G</name>
</gene>
<sequence length="254" mass="29140">MTESHFNYEFLQSGVRTAFQMPRNKVLLAFPKGLQIKSDILSSIFPSSKDIDCSVVRGVVWETKYYSVSIDLYVDEFDDLEKWLADLRGDDCIELRQALAGLIITLPIQDGLPKKSLNSYIEEIGQQDDYFTILMNLESTQDNTSWEEEKDEFALSGVELIGYLEEGLNEFGERLGIGRIREILDTHDWQEIHTSEDYTTYEITKSSEEGCDDLDLAKIIKKLEAAKLKYSTMKTEEEAKAFAQDIADELSEYF</sequence>
<dbReference type="OMA" id="GMESACT"/>
<evidence type="ECO:0000256" key="3">
    <source>
        <dbReference type="ARBA" id="ARBA00015902"/>
    </source>
</evidence>
<evidence type="ECO:0000313" key="6">
    <source>
        <dbReference type="Proteomes" id="UP000190831"/>
    </source>
</evidence>
<keyword evidence="4" id="KW-0160">Chromosomal rearrangement</keyword>
<evidence type="ECO:0000313" key="5">
    <source>
        <dbReference type="EMBL" id="SCW02929.1"/>
    </source>
</evidence>
<comment type="similarity">
    <text evidence="2">Belongs to the IRC6 family.</text>
</comment>
<dbReference type="PANTHER" id="PTHR28043:SF1">
    <property type="entry name" value="INCREASED RECOMBINATION CENTERS PROTEIN 6"/>
    <property type="match status" value="1"/>
</dbReference>
<keyword evidence="6" id="KW-1185">Reference proteome</keyword>
<evidence type="ECO:0000256" key="4">
    <source>
        <dbReference type="ARBA" id="ARBA00022447"/>
    </source>
</evidence>
<dbReference type="GO" id="GO:0016192">
    <property type="term" value="P:vesicle-mediated transport"/>
    <property type="evidence" value="ECO:0007669"/>
    <property type="project" value="InterPro"/>
</dbReference>
<accession>A0A1G4MGB7</accession>
<organism evidence="5 6">
    <name type="scientific">Lachancea fermentati</name>
    <name type="common">Zygosaccharomyces fermentati</name>
    <dbReference type="NCBI Taxonomy" id="4955"/>
    <lineage>
        <taxon>Eukaryota</taxon>
        <taxon>Fungi</taxon>
        <taxon>Dikarya</taxon>
        <taxon>Ascomycota</taxon>
        <taxon>Saccharomycotina</taxon>
        <taxon>Saccharomycetes</taxon>
        <taxon>Saccharomycetales</taxon>
        <taxon>Saccharomycetaceae</taxon>
        <taxon>Lachancea</taxon>
    </lineage>
</organism>
<dbReference type="Proteomes" id="UP000190831">
    <property type="component" value="Chromosome F"/>
</dbReference>
<name>A0A1G4MGB7_LACFM</name>
<evidence type="ECO:0000256" key="1">
    <source>
        <dbReference type="ARBA" id="ARBA00002976"/>
    </source>
</evidence>
<protein>
    <recommendedName>
        <fullName evidence="3">Increased recombination centers protein 6</fullName>
    </recommendedName>
</protein>
<comment type="function">
    <text evidence="1">Involved in gross chromosomal rearrangements (GCRs) and telomere healing.</text>
</comment>
<dbReference type="EMBL" id="LT598490">
    <property type="protein sequence ID" value="SCW02929.1"/>
    <property type="molecule type" value="Genomic_DNA"/>
</dbReference>
<dbReference type="AlphaFoldDB" id="A0A1G4MGB7"/>
<dbReference type="InterPro" id="IPR034627">
    <property type="entry name" value="Irc6"/>
</dbReference>